<accession>A0A6J4VXC3</accession>
<evidence type="ECO:0000256" key="1">
    <source>
        <dbReference type="SAM" id="Phobius"/>
    </source>
</evidence>
<sequence length="64" mass="7129">MPTSSAQPKVFENEYAVVRTADSSSNLVQILGLFALAVLLITMFILIDSWCICGYVTNSWKQFP</sequence>
<keyword evidence="1" id="KW-0812">Transmembrane</keyword>
<feature type="transmembrane region" description="Helical" evidence="1">
    <location>
        <begin position="30"/>
        <end position="56"/>
    </location>
</feature>
<dbReference type="AlphaFoldDB" id="A0A6J4VXC3"/>
<organism evidence="2">
    <name type="scientific">uncultured Synechococcales cyanobacterium</name>
    <dbReference type="NCBI Taxonomy" id="1936017"/>
    <lineage>
        <taxon>Bacteria</taxon>
        <taxon>Bacillati</taxon>
        <taxon>Cyanobacteriota</taxon>
        <taxon>Cyanophyceae</taxon>
        <taxon>Synechococcales</taxon>
        <taxon>environmental samples</taxon>
    </lineage>
</organism>
<reference evidence="2" key="1">
    <citation type="submission" date="2020-02" db="EMBL/GenBank/DDBJ databases">
        <authorList>
            <person name="Meier V. D."/>
        </authorList>
    </citation>
    <scope>NUCLEOTIDE SEQUENCE</scope>
    <source>
        <strain evidence="2">AVDCRST_MAG81</strain>
    </source>
</reference>
<protein>
    <submittedName>
        <fullName evidence="2">Uncharacterized protein</fullName>
    </submittedName>
</protein>
<proteinExistence type="predicted"/>
<name>A0A6J4VXC3_9CYAN</name>
<keyword evidence="1" id="KW-0472">Membrane</keyword>
<gene>
    <name evidence="2" type="ORF">AVDCRST_MAG81-5048</name>
</gene>
<evidence type="ECO:0000313" key="2">
    <source>
        <dbReference type="EMBL" id="CAA9590336.1"/>
    </source>
</evidence>
<keyword evidence="1" id="KW-1133">Transmembrane helix</keyword>
<dbReference type="EMBL" id="CADCWO010000261">
    <property type="protein sequence ID" value="CAA9590336.1"/>
    <property type="molecule type" value="Genomic_DNA"/>
</dbReference>